<protein>
    <submittedName>
        <fullName evidence="5">Peptidase</fullName>
    </submittedName>
</protein>
<dbReference type="GO" id="GO:0008236">
    <property type="term" value="F:serine-type peptidase activity"/>
    <property type="evidence" value="ECO:0007669"/>
    <property type="project" value="UniProtKB-KW"/>
</dbReference>
<evidence type="ECO:0000256" key="3">
    <source>
        <dbReference type="ARBA" id="ARBA00022801"/>
    </source>
</evidence>
<dbReference type="RefSeq" id="WP_058951277.1">
    <property type="nucleotide sequence ID" value="NZ_BBXV01000062.1"/>
</dbReference>
<gene>
    <name evidence="5" type="ORF">OPHB3_3708</name>
</gene>
<keyword evidence="3" id="KW-0378">Hydrolase</keyword>
<dbReference type="EMBL" id="BBXV01000062">
    <property type="protein sequence ID" value="GAQ19724.1"/>
    <property type="molecule type" value="Genomic_DNA"/>
</dbReference>
<name>A0A0U9HLF5_9BACI</name>
<keyword evidence="4" id="KW-0720">Serine protease</keyword>
<dbReference type="SUPFAM" id="SSF52317">
    <property type="entry name" value="Class I glutamine amidotransferase-like"/>
    <property type="match status" value="1"/>
</dbReference>
<evidence type="ECO:0000313" key="6">
    <source>
        <dbReference type="Proteomes" id="UP000052946"/>
    </source>
</evidence>
<comment type="caution">
    <text evidence="5">The sequence shown here is derived from an EMBL/GenBank/DDBJ whole genome shotgun (WGS) entry which is preliminary data.</text>
</comment>
<dbReference type="InterPro" id="IPR005320">
    <property type="entry name" value="Peptidase_S51"/>
</dbReference>
<evidence type="ECO:0000256" key="4">
    <source>
        <dbReference type="ARBA" id="ARBA00022825"/>
    </source>
</evidence>
<dbReference type="PANTHER" id="PTHR20842">
    <property type="entry name" value="PROTEASE S51 ALPHA-ASPARTYL DIPEPTIDASE"/>
    <property type="match status" value="1"/>
</dbReference>
<dbReference type="InterPro" id="IPR029062">
    <property type="entry name" value="Class_I_gatase-like"/>
</dbReference>
<dbReference type="PANTHER" id="PTHR20842:SF0">
    <property type="entry name" value="ALPHA-ASPARTYL DIPEPTIDASE"/>
    <property type="match status" value="1"/>
</dbReference>
<organism evidence="5 6">
    <name type="scientific">Oceanobacillus picturae</name>
    <dbReference type="NCBI Taxonomy" id="171693"/>
    <lineage>
        <taxon>Bacteria</taxon>
        <taxon>Bacillati</taxon>
        <taxon>Bacillota</taxon>
        <taxon>Bacilli</taxon>
        <taxon>Bacillales</taxon>
        <taxon>Bacillaceae</taxon>
        <taxon>Oceanobacillus</taxon>
    </lineage>
</organism>
<evidence type="ECO:0000256" key="1">
    <source>
        <dbReference type="ARBA" id="ARBA00006534"/>
    </source>
</evidence>
<accession>A0A0U9HLF5</accession>
<dbReference type="Gene3D" id="3.40.50.880">
    <property type="match status" value="1"/>
</dbReference>
<reference evidence="6" key="1">
    <citation type="submission" date="2015-07" db="EMBL/GenBank/DDBJ databases">
        <title>Draft Genome Sequence of Oceanobacillus picturae Heshi-B3 that Was Isolated from Fermented Rice Bran with Aging Salted Mackerel, Which Was Named Heshiko as Traditional Fermented Seafood in Japan.</title>
        <authorList>
            <person name="Akuzawa S."/>
            <person name="Nakagawa J."/>
            <person name="Kanekatsu T."/>
            <person name="Kanesaki Y."/>
            <person name="Suzuki T."/>
        </authorList>
    </citation>
    <scope>NUCLEOTIDE SEQUENCE [LARGE SCALE GENOMIC DNA]</scope>
    <source>
        <strain evidence="6">Heshi-B3</strain>
    </source>
</reference>
<dbReference type="OrthoDB" id="9778515at2"/>
<evidence type="ECO:0000313" key="5">
    <source>
        <dbReference type="EMBL" id="GAQ19724.1"/>
    </source>
</evidence>
<dbReference type="AlphaFoldDB" id="A0A0U9HLF5"/>
<reference evidence="5 6" key="2">
    <citation type="journal article" date="2016" name="Genome Announc.">
        <title>Draft Genome Sequence of Oceanobacillus picturae Heshi-B3, Isolated from Fermented Rice Bran in a Traditional Japanese Seafood Dish.</title>
        <authorList>
            <person name="Akuzawa S."/>
            <person name="Nagaoka J."/>
            <person name="Kanekatsu M."/>
            <person name="Kanesaki Y."/>
            <person name="Suzuki T."/>
        </authorList>
    </citation>
    <scope>NUCLEOTIDE SEQUENCE [LARGE SCALE GENOMIC DNA]</scope>
    <source>
        <strain evidence="5 6">Heshi-B3</strain>
    </source>
</reference>
<dbReference type="GO" id="GO:0006508">
    <property type="term" value="P:proteolysis"/>
    <property type="evidence" value="ECO:0007669"/>
    <property type="project" value="UniProtKB-KW"/>
</dbReference>
<evidence type="ECO:0000256" key="2">
    <source>
        <dbReference type="ARBA" id="ARBA00022670"/>
    </source>
</evidence>
<dbReference type="Pfam" id="PF03575">
    <property type="entry name" value="Peptidase_S51"/>
    <property type="match status" value="1"/>
</dbReference>
<sequence>MGSLILSGGGGPKETLEINKYFVQNIDISKPLLYLPIAGNPDYRTYESSYDYMNNVFNPLGINEITMWVDIENKNIEDMKQFSAVYISGGNTFSLLNDLKSARFDAVLSQFLLEGGTIFGQSAGAIIFGNHIKILPDVNLNNVGLKNFNALNRVKNCCIWCHYKKEDHEMIEEAVIEYGHPIIAIPDGTAVILTDNRIRVIGSEPAYLFEEDKKELLTEETLNKMSSC</sequence>
<dbReference type="Proteomes" id="UP000052946">
    <property type="component" value="Unassembled WGS sequence"/>
</dbReference>
<comment type="similarity">
    <text evidence="1">Belongs to the peptidase S51 family.</text>
</comment>
<keyword evidence="2" id="KW-0645">Protease</keyword>
<proteinExistence type="inferred from homology"/>